<organism evidence="1 2">
    <name type="scientific">Choiromyces venosus 120613-1</name>
    <dbReference type="NCBI Taxonomy" id="1336337"/>
    <lineage>
        <taxon>Eukaryota</taxon>
        <taxon>Fungi</taxon>
        <taxon>Dikarya</taxon>
        <taxon>Ascomycota</taxon>
        <taxon>Pezizomycotina</taxon>
        <taxon>Pezizomycetes</taxon>
        <taxon>Pezizales</taxon>
        <taxon>Tuberaceae</taxon>
        <taxon>Choiromyces</taxon>
    </lineage>
</organism>
<dbReference type="OrthoDB" id="3791653at2759"/>
<accession>A0A3N4K343</accession>
<dbReference type="Proteomes" id="UP000276215">
    <property type="component" value="Unassembled WGS sequence"/>
</dbReference>
<dbReference type="AlphaFoldDB" id="A0A3N4K343"/>
<evidence type="ECO:0000313" key="1">
    <source>
        <dbReference type="EMBL" id="RPB04987.1"/>
    </source>
</evidence>
<proteinExistence type="predicted"/>
<reference evidence="1 2" key="1">
    <citation type="journal article" date="2018" name="Nat. Ecol. Evol.">
        <title>Pezizomycetes genomes reveal the molecular basis of ectomycorrhizal truffle lifestyle.</title>
        <authorList>
            <person name="Murat C."/>
            <person name="Payen T."/>
            <person name="Noel B."/>
            <person name="Kuo A."/>
            <person name="Morin E."/>
            <person name="Chen J."/>
            <person name="Kohler A."/>
            <person name="Krizsan K."/>
            <person name="Balestrini R."/>
            <person name="Da Silva C."/>
            <person name="Montanini B."/>
            <person name="Hainaut M."/>
            <person name="Levati E."/>
            <person name="Barry K.W."/>
            <person name="Belfiori B."/>
            <person name="Cichocki N."/>
            <person name="Clum A."/>
            <person name="Dockter R.B."/>
            <person name="Fauchery L."/>
            <person name="Guy J."/>
            <person name="Iotti M."/>
            <person name="Le Tacon F."/>
            <person name="Lindquist E.A."/>
            <person name="Lipzen A."/>
            <person name="Malagnac F."/>
            <person name="Mello A."/>
            <person name="Molinier V."/>
            <person name="Miyauchi S."/>
            <person name="Poulain J."/>
            <person name="Riccioni C."/>
            <person name="Rubini A."/>
            <person name="Sitrit Y."/>
            <person name="Splivallo R."/>
            <person name="Traeger S."/>
            <person name="Wang M."/>
            <person name="Zifcakova L."/>
            <person name="Wipf D."/>
            <person name="Zambonelli A."/>
            <person name="Paolocci F."/>
            <person name="Nowrousian M."/>
            <person name="Ottonello S."/>
            <person name="Baldrian P."/>
            <person name="Spatafora J.W."/>
            <person name="Henrissat B."/>
            <person name="Nagy L.G."/>
            <person name="Aury J.M."/>
            <person name="Wincker P."/>
            <person name="Grigoriev I.V."/>
            <person name="Bonfante P."/>
            <person name="Martin F.M."/>
        </authorList>
    </citation>
    <scope>NUCLEOTIDE SEQUENCE [LARGE SCALE GENOMIC DNA]</scope>
    <source>
        <strain evidence="1 2">120613-1</strain>
    </source>
</reference>
<protein>
    <submittedName>
        <fullName evidence="1">Uncharacterized protein</fullName>
    </submittedName>
</protein>
<gene>
    <name evidence="1" type="ORF">L873DRAFT_1916091</name>
</gene>
<sequence length="132" mass="14531">MTAAMLTDASQTCNNETLKTVLYPLALSPIAKGAFFITTLMTSLDNVIDNLTTYDTITYTDIYNKLLVVYPAASPTSLENSAFVATNKYHYCKGGNKSKEWNGDGKVCGYCGSKDFKGIEHLKSKCQMQKTE</sequence>
<name>A0A3N4K343_9PEZI</name>
<keyword evidence="2" id="KW-1185">Reference proteome</keyword>
<dbReference type="STRING" id="1336337.A0A3N4K343"/>
<dbReference type="EMBL" id="ML120355">
    <property type="protein sequence ID" value="RPB04987.1"/>
    <property type="molecule type" value="Genomic_DNA"/>
</dbReference>
<evidence type="ECO:0000313" key="2">
    <source>
        <dbReference type="Proteomes" id="UP000276215"/>
    </source>
</evidence>